<dbReference type="SUPFAM" id="SSF56300">
    <property type="entry name" value="Metallo-dependent phosphatases"/>
    <property type="match status" value="4"/>
</dbReference>
<dbReference type="InterPro" id="IPR006179">
    <property type="entry name" value="5_nucleotidase/apyrase"/>
</dbReference>
<evidence type="ECO:0000313" key="16">
    <source>
        <dbReference type="Proteomes" id="UP000007151"/>
    </source>
</evidence>
<dbReference type="GO" id="GO:0046872">
    <property type="term" value="F:metal ion binding"/>
    <property type="evidence" value="ECO:0007669"/>
    <property type="project" value="UniProtKB-KW"/>
</dbReference>
<evidence type="ECO:0000256" key="3">
    <source>
        <dbReference type="ARBA" id="ARBA00006654"/>
    </source>
</evidence>
<keyword evidence="8 12" id="KW-0732">Signal</keyword>
<feature type="domain" description="5'-Nucleotidase C-terminal" evidence="14">
    <location>
        <begin position="1612"/>
        <end position="1783"/>
    </location>
</feature>
<dbReference type="STRING" id="278856.A0A212F5C5"/>
<evidence type="ECO:0000256" key="6">
    <source>
        <dbReference type="ARBA" id="ARBA00022656"/>
    </source>
</evidence>
<keyword evidence="4" id="KW-1201">Platelet aggregation inhibiting toxin</keyword>
<dbReference type="PANTHER" id="PTHR11575:SF24">
    <property type="entry name" value="5'-NUCLEOTIDASE"/>
    <property type="match status" value="1"/>
</dbReference>
<evidence type="ECO:0000256" key="8">
    <source>
        <dbReference type="ARBA" id="ARBA00022729"/>
    </source>
</evidence>
<dbReference type="GO" id="GO:0008253">
    <property type="term" value="F:5'-nucleotidase activity"/>
    <property type="evidence" value="ECO:0007669"/>
    <property type="project" value="UniProtKB-EC"/>
</dbReference>
<feature type="domain" description="5'-Nucleotidase C-terminal" evidence="14">
    <location>
        <begin position="1180"/>
        <end position="1356"/>
    </location>
</feature>
<keyword evidence="16" id="KW-1185">Reference proteome</keyword>
<evidence type="ECO:0000259" key="14">
    <source>
        <dbReference type="Pfam" id="PF02872"/>
    </source>
</evidence>
<dbReference type="PANTHER" id="PTHR11575">
    <property type="entry name" value="5'-NUCLEOTIDASE-RELATED"/>
    <property type="match status" value="1"/>
</dbReference>
<dbReference type="Gene3D" id="3.60.21.10">
    <property type="match status" value="4"/>
</dbReference>
<dbReference type="InParanoid" id="A0A212F5C5"/>
<dbReference type="GO" id="GO:0090729">
    <property type="term" value="F:toxin activity"/>
    <property type="evidence" value="ECO:0007669"/>
    <property type="project" value="UniProtKB-KW"/>
</dbReference>
<dbReference type="FunFam" id="3.90.780.10:FF:000001">
    <property type="entry name" value="NT5E isoform 3"/>
    <property type="match status" value="1"/>
</dbReference>
<dbReference type="GO" id="GO:0005886">
    <property type="term" value="C:plasma membrane"/>
    <property type="evidence" value="ECO:0007669"/>
    <property type="project" value="TreeGrafter"/>
</dbReference>
<dbReference type="Pfam" id="PF02872">
    <property type="entry name" value="5_nucleotid_C"/>
    <property type="match status" value="4"/>
</dbReference>
<comment type="catalytic activity">
    <reaction evidence="1">
        <text>a ribonucleoside 5'-phosphate + H2O = a ribonucleoside + phosphate</text>
        <dbReference type="Rhea" id="RHEA:12484"/>
        <dbReference type="ChEBI" id="CHEBI:15377"/>
        <dbReference type="ChEBI" id="CHEBI:18254"/>
        <dbReference type="ChEBI" id="CHEBI:43474"/>
        <dbReference type="ChEBI" id="CHEBI:58043"/>
        <dbReference type="EC" id="3.1.3.5"/>
    </reaction>
</comment>
<keyword evidence="5" id="KW-0964">Secreted</keyword>
<keyword evidence="6" id="KW-0800">Toxin</keyword>
<feature type="domain" description="5'-Nucleotidase C-terminal" evidence="14">
    <location>
        <begin position="761"/>
        <end position="934"/>
    </location>
</feature>
<evidence type="ECO:0000256" key="9">
    <source>
        <dbReference type="ARBA" id="ARBA00022741"/>
    </source>
</evidence>
<dbReference type="EMBL" id="AGBW02010204">
    <property type="protein sequence ID" value="OWR48936.1"/>
    <property type="molecule type" value="Genomic_DNA"/>
</dbReference>
<feature type="domain" description="Calcineurin-like phosphoesterase" evidence="13">
    <location>
        <begin position="941"/>
        <end position="1086"/>
    </location>
</feature>
<dbReference type="GO" id="GO:0000166">
    <property type="term" value="F:nucleotide binding"/>
    <property type="evidence" value="ECO:0007669"/>
    <property type="project" value="UniProtKB-KW"/>
</dbReference>
<feature type="domain" description="Calcineurin-like phosphoesterase" evidence="13">
    <location>
        <begin position="35"/>
        <end position="251"/>
    </location>
</feature>
<dbReference type="InterPro" id="IPR036907">
    <property type="entry name" value="5'-Nucleotdase_C_sf"/>
</dbReference>
<dbReference type="GO" id="GO:0005615">
    <property type="term" value="C:extracellular space"/>
    <property type="evidence" value="ECO:0007669"/>
    <property type="project" value="UniProtKB-ARBA"/>
</dbReference>
<dbReference type="PRINTS" id="PR01607">
    <property type="entry name" value="APYRASEFAMLY"/>
</dbReference>
<dbReference type="SUPFAM" id="SSF55816">
    <property type="entry name" value="5'-nucleotidase (syn. UDP-sugar hydrolase), C-terminal domain"/>
    <property type="match status" value="4"/>
</dbReference>
<feature type="domain" description="5'-Nucleotidase C-terminal" evidence="14">
    <location>
        <begin position="353"/>
        <end position="520"/>
    </location>
</feature>
<dbReference type="FunFam" id="3.90.780.10:FF:000004">
    <property type="entry name" value="UDP-sugar hydrolase, putative"/>
    <property type="match status" value="2"/>
</dbReference>
<feature type="chain" id="PRO_5012713366" evidence="12">
    <location>
        <begin position="19"/>
        <end position="1868"/>
    </location>
</feature>
<feature type="domain" description="Calcineurin-like phosphoesterase" evidence="13">
    <location>
        <begin position="522"/>
        <end position="664"/>
    </location>
</feature>
<name>A0A212F5C5_DANPL</name>
<dbReference type="FunFam" id="3.60.21.10:FF:000020">
    <property type="entry name" value="NT5E isoform 4"/>
    <property type="match status" value="2"/>
</dbReference>
<reference evidence="15 16" key="1">
    <citation type="journal article" date="2011" name="Cell">
        <title>The monarch butterfly genome yields insights into long-distance migration.</title>
        <authorList>
            <person name="Zhan S."/>
            <person name="Merlin C."/>
            <person name="Boore J.L."/>
            <person name="Reppert S.M."/>
        </authorList>
    </citation>
    <scope>NUCLEOTIDE SEQUENCE [LARGE SCALE GENOMIC DNA]</scope>
    <source>
        <strain evidence="15">F-2</strain>
    </source>
</reference>
<proteinExistence type="inferred from homology"/>
<organism evidence="15 16">
    <name type="scientific">Danaus plexippus plexippus</name>
    <dbReference type="NCBI Taxonomy" id="278856"/>
    <lineage>
        <taxon>Eukaryota</taxon>
        <taxon>Metazoa</taxon>
        <taxon>Ecdysozoa</taxon>
        <taxon>Arthropoda</taxon>
        <taxon>Hexapoda</taxon>
        <taxon>Insecta</taxon>
        <taxon>Pterygota</taxon>
        <taxon>Neoptera</taxon>
        <taxon>Endopterygota</taxon>
        <taxon>Lepidoptera</taxon>
        <taxon>Glossata</taxon>
        <taxon>Ditrysia</taxon>
        <taxon>Papilionoidea</taxon>
        <taxon>Nymphalidae</taxon>
        <taxon>Danainae</taxon>
        <taxon>Danaini</taxon>
        <taxon>Danaina</taxon>
        <taxon>Danaus</taxon>
        <taxon>Danaus</taxon>
    </lineage>
</organism>
<keyword evidence="10" id="KW-0378">Hydrolase</keyword>
<feature type="signal peptide" evidence="12">
    <location>
        <begin position="1"/>
        <end position="18"/>
    </location>
</feature>
<dbReference type="Pfam" id="PF00149">
    <property type="entry name" value="Metallophos"/>
    <property type="match status" value="3"/>
</dbReference>
<dbReference type="GO" id="GO:0006196">
    <property type="term" value="P:AMP catabolic process"/>
    <property type="evidence" value="ECO:0007669"/>
    <property type="project" value="TreeGrafter"/>
</dbReference>
<evidence type="ECO:0000259" key="13">
    <source>
        <dbReference type="Pfam" id="PF00149"/>
    </source>
</evidence>
<comment type="caution">
    <text evidence="15">The sequence shown here is derived from an EMBL/GenBank/DDBJ whole genome shotgun (WGS) entry which is preliminary data.</text>
</comment>
<accession>A0A212F5C5</accession>
<keyword evidence="9" id="KW-0547">Nucleotide-binding</keyword>
<dbReference type="InterPro" id="IPR029052">
    <property type="entry name" value="Metallo-depent_PP-like"/>
</dbReference>
<comment type="similarity">
    <text evidence="3">Belongs to the 5'-nucleotidase family.</text>
</comment>
<evidence type="ECO:0000256" key="1">
    <source>
        <dbReference type="ARBA" id="ARBA00000815"/>
    </source>
</evidence>
<evidence type="ECO:0000256" key="5">
    <source>
        <dbReference type="ARBA" id="ARBA00022525"/>
    </source>
</evidence>
<evidence type="ECO:0000256" key="7">
    <source>
        <dbReference type="ARBA" id="ARBA00022723"/>
    </source>
</evidence>
<dbReference type="KEGG" id="dpl:KGM_215482"/>
<keyword evidence="11" id="KW-1199">Hemostasis impairing toxin</keyword>
<evidence type="ECO:0000256" key="10">
    <source>
        <dbReference type="ARBA" id="ARBA00022801"/>
    </source>
</evidence>
<dbReference type="eggNOG" id="KOG4419">
    <property type="taxonomic scope" value="Eukaryota"/>
</dbReference>
<keyword evidence="7" id="KW-0479">Metal-binding</keyword>
<evidence type="ECO:0000256" key="11">
    <source>
        <dbReference type="ARBA" id="ARBA00023240"/>
    </source>
</evidence>
<dbReference type="Proteomes" id="UP000007151">
    <property type="component" value="Unassembled WGS sequence"/>
</dbReference>
<comment type="subcellular location">
    <subcellularLocation>
        <location evidence="2">Secreted</location>
    </subcellularLocation>
</comment>
<protein>
    <submittedName>
        <fullName evidence="15">Ecto-nucleotidase</fullName>
    </submittedName>
</protein>
<dbReference type="Gene3D" id="3.90.780.10">
    <property type="entry name" value="5'-Nucleotidase, C-terminal domain"/>
    <property type="match status" value="3"/>
</dbReference>
<evidence type="ECO:0000313" key="15">
    <source>
        <dbReference type="EMBL" id="OWR48936.1"/>
    </source>
</evidence>
<gene>
    <name evidence="15" type="ORF">KGM_215482</name>
</gene>
<dbReference type="InterPro" id="IPR004843">
    <property type="entry name" value="Calcineurin-like_PHP"/>
</dbReference>
<evidence type="ECO:0000256" key="2">
    <source>
        <dbReference type="ARBA" id="ARBA00004613"/>
    </source>
</evidence>
<sequence>MILFHLTTVLATITLSFSSIVKPPSNDGKNFELLILHNNDMHARFEQTSQLSGACTTLDREAGKCYGGFPRVATVVKEARRKAASGEGPPVLYLNAGDTYTGTAWFTIYKWKVAAEFLNALQPDAVSFGSNELEKGSTRLSPFLDNLNSPVLACNVIVNSMETKQKIQKSIVKDLNGVKVAIVGYLELDSNILDSTGYIEYIDEVIALKDEATKLKAQGVKIIVALGHSTPEKDIEIATEVENIDLIISGHRNMFYSNGSNTEMELEQILQPVIITQKSGKKIPIFHSFTYDKYLGKIHAVFDSDGNLKAAQSNPILLDKTIKQNVDMSEIIKKYSDEQTTSLETIIGDTVVVIDGSNCMKEECNLGNLITDSMMFYYATRYEGERWTDAPIAIINGGSLSGTLSPLIRPFPVRRSDLINFLPGPSNLVTVTMSGTLLQQMLEESVANYTLNNTSGQFLQFSGIRVIYDISKDPGSRVMSAVIRCWDCDIPEFFELQEERLYKIIIPSTLISVSNGYSMLVNLTKENLDYDAVATSLGNHEFDNGISGLTPFVTNLTCPVLAANIILDKVPELRKEENLLRSVVFNINNVKVGVIGYLTPDTKFLAIKNDVEYIDEVAAIRREVESLKTEGVNILIALGHSGFTKDKDIAYAVDGIDLVIGGHTNTFLWNGLTSDVEIPEGPYPIYVKQASGKLVPVMQAYAYTKYLGKLLVTFNSDGEIVNVTGNPILLNNSIPQDPDVLAIVERYQDEVYAISETIAGNSSVYLDGLSCRMSECNMGNLITDAIVNKYAKEYTGSGWTDSPIAILQGGGIRSSIIHEGQYFNISVGDLYTVMPYDSSIVKITINGSDIVKMLEHSVASFGKSHGSARLLQMSGMRVVYDLSKSPGKRVKHTEILCGKCNIPIYSNINLTENYNILLNGFLSMGGDGYTVFKDLPATPLPYNEFQCTFEYLKKMSPSLGNHELDHGVSGLTPFIENLTCPVLAANLILNKVPELEKETNLRKSVVLNKSGVSIGVIGYLTPDTKVLAVKNDVEYIEEVEALQEEVQKLKKEGVNIIIGLGHSGYLKDLEIAKKVDGLDLIIGGHTNTFLWNGTVPDSEKSLGPYPTYVVQSSGKLVPVVQAYAYTKYLGKLHMVFNSKGELLSADGRPILLDKTVPQDPEMLSIVDKYKNKVLNYTEEVIGNTSVLLDGLSCQHKECNMGNLIADAMIYRYVSDYEGREQWSDVPIAVIQGGGIRSSIDHADFPAPVTKGDLIAVLPFEGTLVVVTMNGKILLQMLEHSVENLTHLDYPGEFLQVSGILVEYDMSKPAGSRVAKADARCWNCSVPIYSSVVDTEMYNVIMPNFLSNGGDGYNMLEGLPKRALNYSELTATLYYVQNHSPILPAVEGRSLGNHEFDEEVDGVVPFIANLSCPVLAANLILDDVPILEEQSNLHKSVVLTKNGVQIGIIGYLTPDTRFLAPKNDVKYEEEVNAIRKESLRLRRLGVQIIIALGHSGFLKDLEIAEQVEDLDLVIGGHSNTFLTNTNTSEIPEYSEGPYPTLVRQKSGRTVLVVQAYAFTKYLGRLHLIFNAQGEIINFDGNPILLNHNVKQDPIILEIVKRYKLEVNEINSEVVGSSMVFLDGVSCRLKECNLGNFFTDAVVYYTKQHDNVHSNVNIAVIAGGRIRTSISDNVKPFNITKGDLITVIPFSDSLCIITMNGTILKQALEHSVASWRLLDAPGQFLQMSGMDVTYDLAKKVGSRVIRARAICSNCKELQVIKEDYEYKIITSTFLADGGDNYTMFESLPRDVLPYNEVESALYYLSKYSPINTVVSNRIVIFNDDKLKSIPHRNEDKDKTAQLPSTGHHNKAHTAMFFLLLVMNLSLNGRR</sequence>
<dbReference type="InterPro" id="IPR008334">
    <property type="entry name" value="5'-Nucleotdase_C"/>
</dbReference>
<evidence type="ECO:0000256" key="12">
    <source>
        <dbReference type="SAM" id="SignalP"/>
    </source>
</evidence>
<evidence type="ECO:0000256" key="4">
    <source>
        <dbReference type="ARBA" id="ARBA00022442"/>
    </source>
</evidence>